<proteinExistence type="predicted"/>
<feature type="transmembrane region" description="Helical" evidence="1">
    <location>
        <begin position="43"/>
        <end position="67"/>
    </location>
</feature>
<feature type="transmembrane region" description="Helical" evidence="1">
    <location>
        <begin position="110"/>
        <end position="134"/>
    </location>
</feature>
<organism evidence="2 3">
    <name type="scientific">Nocardiopsis changdeensis</name>
    <dbReference type="NCBI Taxonomy" id="2831969"/>
    <lineage>
        <taxon>Bacteria</taxon>
        <taxon>Bacillati</taxon>
        <taxon>Actinomycetota</taxon>
        <taxon>Actinomycetes</taxon>
        <taxon>Streptosporangiales</taxon>
        <taxon>Nocardiopsidaceae</taxon>
        <taxon>Nocardiopsis</taxon>
    </lineage>
</organism>
<keyword evidence="1" id="KW-0812">Transmembrane</keyword>
<feature type="transmembrane region" description="Helical" evidence="1">
    <location>
        <begin position="197"/>
        <end position="216"/>
    </location>
</feature>
<keyword evidence="1" id="KW-0472">Membrane</keyword>
<name>A0ABX8BTK6_9ACTN</name>
<keyword evidence="1" id="KW-1133">Transmembrane helix</keyword>
<keyword evidence="3" id="KW-1185">Reference proteome</keyword>
<dbReference type="RefSeq" id="WP_220561144.1">
    <property type="nucleotide sequence ID" value="NZ_CP074133.1"/>
</dbReference>
<feature type="transmembrane region" description="Helical" evidence="1">
    <location>
        <begin position="79"/>
        <end position="98"/>
    </location>
</feature>
<reference evidence="2 3" key="1">
    <citation type="submission" date="2021-05" db="EMBL/GenBank/DDBJ databases">
        <title>Direct Submission.</title>
        <authorList>
            <person name="Li K."/>
            <person name="Gao J."/>
        </authorList>
    </citation>
    <scope>NUCLEOTIDE SEQUENCE [LARGE SCALE GENOMIC DNA]</scope>
    <source>
        <strain evidence="2 3">Mg02</strain>
    </source>
</reference>
<dbReference type="Pfam" id="PF11139">
    <property type="entry name" value="SfLAP"/>
    <property type="match status" value="1"/>
</dbReference>
<gene>
    <name evidence="2" type="ORF">KGD84_15700</name>
</gene>
<evidence type="ECO:0000256" key="1">
    <source>
        <dbReference type="SAM" id="Phobius"/>
    </source>
</evidence>
<dbReference type="InterPro" id="IPR021315">
    <property type="entry name" value="Gap/Sap"/>
</dbReference>
<evidence type="ECO:0000313" key="2">
    <source>
        <dbReference type="EMBL" id="QUX25549.1"/>
    </source>
</evidence>
<feature type="transmembrane region" description="Helical" evidence="1">
    <location>
        <begin position="154"/>
        <end position="176"/>
    </location>
</feature>
<protein>
    <submittedName>
        <fullName evidence="2">GAP family protein</fullName>
    </submittedName>
</protein>
<feature type="transmembrane region" description="Helical" evidence="1">
    <location>
        <begin position="6"/>
        <end position="31"/>
    </location>
</feature>
<evidence type="ECO:0000313" key="3">
    <source>
        <dbReference type="Proteomes" id="UP000676079"/>
    </source>
</evidence>
<accession>A0ABX8BTK6</accession>
<dbReference type="EMBL" id="CP074133">
    <property type="protein sequence ID" value="QUX25549.1"/>
    <property type="molecule type" value="Genomic_DNA"/>
</dbReference>
<dbReference type="Proteomes" id="UP000676079">
    <property type="component" value="Chromosome"/>
</dbReference>
<sequence>MPSLNVLLPVAGLALLDTLSPAVIGVSLYVLLSGARSVARPLLAYLGTVAAFYFALGCALMFGAGVALEGIGGLLDDTALGWVLTVAGGAALVYSFFMSTEPRPRRPESLRVGAMVALGLGTGLLEGSTALPYFGAIGIMTAAGLSPAVWLPVLAAYNLVMVAPGLLLYLGYRALGERARPRLEKWRTGIESSGREALPWIVGIVGFLVLRQGLWLSGALERFGVHVG</sequence>